<accession>A0AC61RVF4</accession>
<evidence type="ECO:0000313" key="1">
    <source>
        <dbReference type="EMBL" id="TGY95581.1"/>
    </source>
</evidence>
<organism evidence="1 2">
    <name type="scientific">Petralouisia muris</name>
    <dbReference type="NCBI Taxonomy" id="3032872"/>
    <lineage>
        <taxon>Bacteria</taxon>
        <taxon>Bacillati</taxon>
        <taxon>Bacillota</taxon>
        <taxon>Clostridia</taxon>
        <taxon>Lachnospirales</taxon>
        <taxon>Lachnospiraceae</taxon>
        <taxon>Petralouisia</taxon>
    </lineage>
</organism>
<dbReference type="EMBL" id="SRYA01000027">
    <property type="protein sequence ID" value="TGY95581.1"/>
    <property type="molecule type" value="Genomic_DNA"/>
</dbReference>
<evidence type="ECO:0000313" key="2">
    <source>
        <dbReference type="Proteomes" id="UP000304953"/>
    </source>
</evidence>
<dbReference type="Proteomes" id="UP000304953">
    <property type="component" value="Unassembled WGS sequence"/>
</dbReference>
<reference evidence="1" key="1">
    <citation type="submission" date="2019-04" db="EMBL/GenBank/DDBJ databases">
        <title>Microbes associate with the intestines of laboratory mice.</title>
        <authorList>
            <person name="Navarre W."/>
            <person name="Wong E."/>
            <person name="Huang K."/>
            <person name="Tropini C."/>
            <person name="Ng K."/>
            <person name="Yu B."/>
        </authorList>
    </citation>
    <scope>NUCLEOTIDE SEQUENCE</scope>
    <source>
        <strain evidence="1">NM01_1-7b</strain>
    </source>
</reference>
<comment type="caution">
    <text evidence="1">The sequence shown here is derived from an EMBL/GenBank/DDBJ whole genome shotgun (WGS) entry which is preliminary data.</text>
</comment>
<sequence length="304" mass="34130">MKMLQQELCSKILAGNLQLYGDHMAGEYKGFYIMIEPGNGQYIITVAAHLPEADNNDSVKDFLRDLQREKEQISGYQTEKYMVKFSVQIEKKEKDIAAVVNSAVEPLVTYLSVNHYISGCRNCGKTVSLANRHKVSDGYCFLCSECASARVPEPDFQGNGQNAFFTEISQEKSNAVPGFFGALFGSLVGGALWVLFFRLGIIAGLAGAVAAICAAWGYKKLGRCMDRKGMVITLLITAFIIYLANRIAWSWEIYDLMHENGFGFMDIFVELDDFLAFSGSWQYYRTLLVGYVLTVLCMFRTKRR</sequence>
<name>A0AC61RVF4_9FIRM</name>
<proteinExistence type="predicted"/>
<gene>
    <name evidence="1" type="ORF">E5329_14260</name>
</gene>
<keyword evidence="2" id="KW-1185">Reference proteome</keyword>
<protein>
    <submittedName>
        <fullName evidence="1">Uncharacterized protein</fullName>
    </submittedName>
</protein>